<dbReference type="EMBL" id="GBXM01028488">
    <property type="protein sequence ID" value="JAH80089.1"/>
    <property type="molecule type" value="Transcribed_RNA"/>
</dbReference>
<reference evidence="2" key="1">
    <citation type="submission" date="2014-11" db="EMBL/GenBank/DDBJ databases">
        <authorList>
            <person name="Amaro Gonzalez C."/>
        </authorList>
    </citation>
    <scope>NUCLEOTIDE SEQUENCE</scope>
</reference>
<organism evidence="2">
    <name type="scientific">Anguilla anguilla</name>
    <name type="common">European freshwater eel</name>
    <name type="synonym">Muraena anguilla</name>
    <dbReference type="NCBI Taxonomy" id="7936"/>
    <lineage>
        <taxon>Eukaryota</taxon>
        <taxon>Metazoa</taxon>
        <taxon>Chordata</taxon>
        <taxon>Craniata</taxon>
        <taxon>Vertebrata</taxon>
        <taxon>Euteleostomi</taxon>
        <taxon>Actinopterygii</taxon>
        <taxon>Neopterygii</taxon>
        <taxon>Teleostei</taxon>
        <taxon>Anguilliformes</taxon>
        <taxon>Anguillidae</taxon>
        <taxon>Anguilla</taxon>
    </lineage>
</organism>
<feature type="compositionally biased region" description="Basic and acidic residues" evidence="1">
    <location>
        <begin position="19"/>
        <end position="34"/>
    </location>
</feature>
<protein>
    <submittedName>
        <fullName evidence="2">Uncharacterized protein</fullName>
    </submittedName>
</protein>
<reference evidence="2" key="2">
    <citation type="journal article" date="2015" name="Fish Shellfish Immunol.">
        <title>Early steps in the European eel (Anguilla anguilla)-Vibrio vulnificus interaction in the gills: Role of the RtxA13 toxin.</title>
        <authorList>
            <person name="Callol A."/>
            <person name="Pajuelo D."/>
            <person name="Ebbesson L."/>
            <person name="Teles M."/>
            <person name="MacKenzie S."/>
            <person name="Amaro C."/>
        </authorList>
    </citation>
    <scope>NUCLEOTIDE SEQUENCE</scope>
</reference>
<name>A0A0E9VPM3_ANGAN</name>
<evidence type="ECO:0000256" key="1">
    <source>
        <dbReference type="SAM" id="MobiDB-lite"/>
    </source>
</evidence>
<dbReference type="EMBL" id="GBXM01025920">
    <property type="protein sequence ID" value="JAH82657.1"/>
    <property type="molecule type" value="Transcribed_RNA"/>
</dbReference>
<proteinExistence type="predicted"/>
<dbReference type="AlphaFoldDB" id="A0A0E9VPM3"/>
<accession>A0A0E9VPM3</accession>
<feature type="region of interest" description="Disordered" evidence="1">
    <location>
        <begin position="19"/>
        <end position="54"/>
    </location>
</feature>
<sequence>MTVMPGDALHATLLLLPARTDERRRERNRNEKPRRVAWQTLKSRPSPAAARSRN</sequence>
<evidence type="ECO:0000313" key="2">
    <source>
        <dbReference type="EMBL" id="JAH80089.1"/>
    </source>
</evidence>